<dbReference type="SUPFAM" id="SSF49503">
    <property type="entry name" value="Cupredoxins"/>
    <property type="match status" value="1"/>
</dbReference>
<feature type="region of interest" description="Disordered" evidence="1">
    <location>
        <begin position="485"/>
        <end position="529"/>
    </location>
</feature>
<keyword evidence="2" id="KW-1133">Transmembrane helix</keyword>
<dbReference type="SUPFAM" id="SSF49363">
    <property type="entry name" value="Purple acid phosphatase, N-terminal domain"/>
    <property type="match status" value="1"/>
</dbReference>
<dbReference type="Gene3D" id="2.60.40.420">
    <property type="entry name" value="Cupredoxins - blue copper proteins"/>
    <property type="match status" value="1"/>
</dbReference>
<dbReference type="Pfam" id="PF16656">
    <property type="entry name" value="Pur_ac_phosph_N"/>
    <property type="match status" value="1"/>
</dbReference>
<dbReference type="InterPro" id="IPR015914">
    <property type="entry name" value="PAPs_N"/>
</dbReference>
<dbReference type="Proteomes" id="UP000463983">
    <property type="component" value="Chromosome"/>
</dbReference>
<dbReference type="InterPro" id="IPR008963">
    <property type="entry name" value="Purple_acid_Pase-like_N"/>
</dbReference>
<dbReference type="RefSeq" id="WP_161931637.1">
    <property type="nucleotide sequence ID" value="NZ_CP047901.1"/>
</dbReference>
<dbReference type="InterPro" id="IPR013783">
    <property type="entry name" value="Ig-like_fold"/>
</dbReference>
<evidence type="ECO:0000259" key="3">
    <source>
        <dbReference type="Pfam" id="PF16656"/>
    </source>
</evidence>
<dbReference type="Gene3D" id="2.60.40.380">
    <property type="entry name" value="Purple acid phosphatase-like, N-terminal"/>
    <property type="match status" value="1"/>
</dbReference>
<dbReference type="KEGG" id="caqa:MICH65_0269"/>
<feature type="compositionally biased region" description="Low complexity" evidence="1">
    <location>
        <begin position="491"/>
        <end position="511"/>
    </location>
</feature>
<keyword evidence="2" id="KW-0472">Membrane</keyword>
<keyword evidence="2" id="KW-0812">Transmembrane</keyword>
<dbReference type="InterPro" id="IPR008972">
    <property type="entry name" value="Cupredoxin"/>
</dbReference>
<gene>
    <name evidence="4" type="ORF">MICH65_0269</name>
</gene>
<keyword evidence="5" id="KW-1185">Reference proteome</keyword>
<dbReference type="Gene3D" id="2.60.40.10">
    <property type="entry name" value="Immunoglobulins"/>
    <property type="match status" value="1"/>
</dbReference>
<dbReference type="CDD" id="cd00063">
    <property type="entry name" value="FN3"/>
    <property type="match status" value="1"/>
</dbReference>
<dbReference type="GO" id="GO:0003993">
    <property type="term" value="F:acid phosphatase activity"/>
    <property type="evidence" value="ECO:0007669"/>
    <property type="project" value="InterPro"/>
</dbReference>
<dbReference type="AlphaFoldDB" id="A0A857NA31"/>
<feature type="compositionally biased region" description="Polar residues" evidence="1">
    <location>
        <begin position="512"/>
        <end position="527"/>
    </location>
</feature>
<organism evidence="4 5">
    <name type="scientific">Candidatus Chazhemtobacterium aquaticus</name>
    <dbReference type="NCBI Taxonomy" id="2715735"/>
    <lineage>
        <taxon>Bacteria</taxon>
        <taxon>Candidatus Chazhemtobacteraceae</taxon>
        <taxon>Candidatus Chazhemtobacterium</taxon>
    </lineage>
</organism>
<protein>
    <recommendedName>
        <fullName evidence="3">Purple acid phosphatase N-terminal domain-containing protein</fullName>
    </recommendedName>
</protein>
<name>A0A857NA31_9BACT</name>
<reference evidence="5" key="1">
    <citation type="journal article" date="2020" name="Microorganisms">
        <title>Complete Genome of a Member of a New Bacterial Lineage in the Microgenomates Group Reveals an Unusual Nucleotide Composition Disparity Between Two Strands of DNA and Limited Metabolic Potential.</title>
        <authorList>
            <person name="Kadnikov V.V."/>
            <person name="Mardanov A.V."/>
            <person name="Beletsky A.V."/>
            <person name="Karnachuk O.V."/>
            <person name="Ravin N.V."/>
        </authorList>
    </citation>
    <scope>NUCLEOTIDE SEQUENCE [LARGE SCALE GENOMIC DNA]</scope>
</reference>
<feature type="domain" description="Purple acid phosphatase N-terminal" evidence="3">
    <location>
        <begin position="48"/>
        <end position="134"/>
    </location>
</feature>
<evidence type="ECO:0000313" key="5">
    <source>
        <dbReference type="Proteomes" id="UP000463983"/>
    </source>
</evidence>
<accession>A0A857NA31</accession>
<dbReference type="GO" id="GO:0046872">
    <property type="term" value="F:metal ion binding"/>
    <property type="evidence" value="ECO:0007669"/>
    <property type="project" value="InterPro"/>
</dbReference>
<proteinExistence type="predicted"/>
<dbReference type="InterPro" id="IPR003961">
    <property type="entry name" value="FN3_dom"/>
</dbReference>
<evidence type="ECO:0000313" key="4">
    <source>
        <dbReference type="EMBL" id="QHO63250.1"/>
    </source>
</evidence>
<evidence type="ECO:0000256" key="2">
    <source>
        <dbReference type="SAM" id="Phobius"/>
    </source>
</evidence>
<dbReference type="EMBL" id="CP047901">
    <property type="protein sequence ID" value="QHO63250.1"/>
    <property type="molecule type" value="Genomic_DNA"/>
</dbReference>
<sequence>MKDWLNKKRLLAIGGVLVVVVGMLVGVFLIANQGSFSLVSKAGPTATPRQVEISNVDSESFTVSWISDTQVSGFVKYGESPSDLKKTISDDRDQLSGSVGLYTTHYITVRGLMANTDYYFVIGSGSETYKDENEAVYKIRTAPTASAPESDIISGKVVMADGQPVPGAVVYVEIEGGVLRSAQTKNSGVWTLPLSLTRTEDLSSYVAYDRETTQLNVFVQAAELGTATAVVTTGNDSPVPDIVLGESLEVVEDVGEGATSSGELQQSRLEIVDGALVQRQLTVVAGTLVMVINKDGENHSVTAVGREFDTGVIGGGSEGSFSAPDEAGTYAFYDSVNPDLEVMKGEIVVIAQMVEETQEATEAAELGSGFGDIGGSYPEIDEAYEATLSVKLVTEIDPGENVATSTPEIKVAGPVGQKIKITVHSDPQTEEVTIGEDGEIDWTPPEGLEPGEHTLEIEYQDENGVWQKIVRSFVVLADEPTTGQGGLPAFSATPSATLTPTMSLTPTPTATGSATDSGRATMPSTESGVPESGVLTLTLAIFMMGVGLFAGGVVWQYRLIKRYSS</sequence>
<feature type="transmembrane region" description="Helical" evidence="2">
    <location>
        <begin position="12"/>
        <end position="31"/>
    </location>
</feature>
<evidence type="ECO:0000256" key="1">
    <source>
        <dbReference type="SAM" id="MobiDB-lite"/>
    </source>
</evidence>
<feature type="transmembrane region" description="Helical" evidence="2">
    <location>
        <begin position="534"/>
        <end position="555"/>
    </location>
</feature>